<dbReference type="Proteomes" id="UP000250266">
    <property type="component" value="Unassembled WGS sequence"/>
</dbReference>
<keyword evidence="2" id="KW-1185">Reference proteome</keyword>
<name>A0A8E2DW13_9PEZI</name>
<reference evidence="1 2" key="1">
    <citation type="journal article" date="2016" name="Nat. Commun.">
        <title>Ectomycorrhizal ecology is imprinted in the genome of the dominant symbiotic fungus Cenococcum geophilum.</title>
        <authorList>
            <consortium name="DOE Joint Genome Institute"/>
            <person name="Peter M."/>
            <person name="Kohler A."/>
            <person name="Ohm R.A."/>
            <person name="Kuo A."/>
            <person name="Krutzmann J."/>
            <person name="Morin E."/>
            <person name="Arend M."/>
            <person name="Barry K.W."/>
            <person name="Binder M."/>
            <person name="Choi C."/>
            <person name="Clum A."/>
            <person name="Copeland A."/>
            <person name="Grisel N."/>
            <person name="Haridas S."/>
            <person name="Kipfer T."/>
            <person name="LaButti K."/>
            <person name="Lindquist E."/>
            <person name="Lipzen A."/>
            <person name="Maire R."/>
            <person name="Meier B."/>
            <person name="Mihaltcheva S."/>
            <person name="Molinier V."/>
            <person name="Murat C."/>
            <person name="Poggeler S."/>
            <person name="Quandt C.A."/>
            <person name="Sperisen C."/>
            <person name="Tritt A."/>
            <person name="Tisserant E."/>
            <person name="Crous P.W."/>
            <person name="Henrissat B."/>
            <person name="Nehls U."/>
            <person name="Egli S."/>
            <person name="Spatafora J.W."/>
            <person name="Grigoriev I.V."/>
            <person name="Martin F.M."/>
        </authorList>
    </citation>
    <scope>NUCLEOTIDE SEQUENCE [LARGE SCALE GENOMIC DNA]</scope>
    <source>
        <strain evidence="1 2">CBS 459.81</strain>
    </source>
</reference>
<gene>
    <name evidence="1" type="ORF">K432DRAFT_387694</name>
</gene>
<accession>A0A8E2DW13</accession>
<protein>
    <submittedName>
        <fullName evidence="1">Uncharacterized protein</fullName>
    </submittedName>
</protein>
<evidence type="ECO:0000313" key="2">
    <source>
        <dbReference type="Proteomes" id="UP000250266"/>
    </source>
</evidence>
<organism evidence="1 2">
    <name type="scientific">Lepidopterella palustris CBS 459.81</name>
    <dbReference type="NCBI Taxonomy" id="1314670"/>
    <lineage>
        <taxon>Eukaryota</taxon>
        <taxon>Fungi</taxon>
        <taxon>Dikarya</taxon>
        <taxon>Ascomycota</taxon>
        <taxon>Pezizomycotina</taxon>
        <taxon>Dothideomycetes</taxon>
        <taxon>Pleosporomycetidae</taxon>
        <taxon>Mytilinidiales</taxon>
        <taxon>Argynnaceae</taxon>
        <taxon>Lepidopterella</taxon>
    </lineage>
</organism>
<proteinExistence type="predicted"/>
<sequence length="81" mass="9004">MQKPGTSLFGFRVPVVAFTFSSFDAEARTENACPEPGPWQQSPRRMIPECLDVCLTYTTQTIPDSWCAGSICVSKMREKGL</sequence>
<dbReference type="EMBL" id="KV746601">
    <property type="protein sequence ID" value="OCK72771.1"/>
    <property type="molecule type" value="Genomic_DNA"/>
</dbReference>
<evidence type="ECO:0000313" key="1">
    <source>
        <dbReference type="EMBL" id="OCK72771.1"/>
    </source>
</evidence>
<dbReference type="AlphaFoldDB" id="A0A8E2DW13"/>